<feature type="region of interest" description="Disordered" evidence="1">
    <location>
        <begin position="90"/>
        <end position="134"/>
    </location>
</feature>
<accession>A0AAV3Q2M4</accession>
<evidence type="ECO:0000256" key="1">
    <source>
        <dbReference type="SAM" id="MobiDB-lite"/>
    </source>
</evidence>
<name>A0AAV3Q2M4_LITER</name>
<evidence type="ECO:0000313" key="2">
    <source>
        <dbReference type="EMBL" id="GAA0157528.1"/>
    </source>
</evidence>
<reference evidence="2 3" key="1">
    <citation type="submission" date="2024-01" db="EMBL/GenBank/DDBJ databases">
        <title>The complete chloroplast genome sequence of Lithospermum erythrorhizon: insights into the phylogenetic relationship among Boraginaceae species and the maternal lineages of purple gromwells.</title>
        <authorList>
            <person name="Okada T."/>
            <person name="Watanabe K."/>
        </authorList>
    </citation>
    <scope>NUCLEOTIDE SEQUENCE [LARGE SCALE GENOMIC DNA]</scope>
</reference>
<dbReference type="AlphaFoldDB" id="A0AAV3Q2M4"/>
<proteinExistence type="predicted"/>
<gene>
    <name evidence="2" type="ORF">LIER_14780</name>
</gene>
<evidence type="ECO:0000313" key="3">
    <source>
        <dbReference type="Proteomes" id="UP001454036"/>
    </source>
</evidence>
<dbReference type="Proteomes" id="UP001454036">
    <property type="component" value="Unassembled WGS sequence"/>
</dbReference>
<comment type="caution">
    <text evidence="2">The sequence shown here is derived from an EMBL/GenBank/DDBJ whole genome shotgun (WGS) entry which is preliminary data.</text>
</comment>
<dbReference type="EMBL" id="BAABME010003125">
    <property type="protein sequence ID" value="GAA0157528.1"/>
    <property type="molecule type" value="Genomic_DNA"/>
</dbReference>
<protein>
    <submittedName>
        <fullName evidence="2">Uncharacterized protein</fullName>
    </submittedName>
</protein>
<sequence>MALIEEAKNDGDFPHLSVNAEFIGQDHISNPNSPVFNTVMISHTEGVIIPQFKTPEFSLPRNSTLGFMETIKFFYFQNVAPTFTKAENNTTPHNLISGGRIMKSNGSKRLGSRKRHHPYNKDDGLPSPGNKLLSSDSIFEEASNLASTV</sequence>
<keyword evidence="3" id="KW-1185">Reference proteome</keyword>
<organism evidence="2 3">
    <name type="scientific">Lithospermum erythrorhizon</name>
    <name type="common">Purple gromwell</name>
    <name type="synonym">Lithospermum officinale var. erythrorhizon</name>
    <dbReference type="NCBI Taxonomy" id="34254"/>
    <lineage>
        <taxon>Eukaryota</taxon>
        <taxon>Viridiplantae</taxon>
        <taxon>Streptophyta</taxon>
        <taxon>Embryophyta</taxon>
        <taxon>Tracheophyta</taxon>
        <taxon>Spermatophyta</taxon>
        <taxon>Magnoliopsida</taxon>
        <taxon>eudicotyledons</taxon>
        <taxon>Gunneridae</taxon>
        <taxon>Pentapetalae</taxon>
        <taxon>asterids</taxon>
        <taxon>lamiids</taxon>
        <taxon>Boraginales</taxon>
        <taxon>Boraginaceae</taxon>
        <taxon>Boraginoideae</taxon>
        <taxon>Lithospermeae</taxon>
        <taxon>Lithospermum</taxon>
    </lineage>
</organism>